<evidence type="ECO:0000256" key="1">
    <source>
        <dbReference type="SAM" id="MobiDB-lite"/>
    </source>
</evidence>
<feature type="domain" description="C-type lectin" evidence="4">
    <location>
        <begin position="65"/>
        <end position="172"/>
    </location>
</feature>
<dbReference type="InterPro" id="IPR016187">
    <property type="entry name" value="CTDL_fold"/>
</dbReference>
<name>A0A914A3W1_PATMI</name>
<proteinExistence type="predicted"/>
<dbReference type="Proteomes" id="UP000887568">
    <property type="component" value="Unplaced"/>
</dbReference>
<feature type="chain" id="PRO_5038077372" description="C-type lectin domain-containing protein" evidence="3">
    <location>
        <begin position="25"/>
        <end position="649"/>
    </location>
</feature>
<sequence>MSSGNMSTAVAFLLLATFMIHAAAVRGRHVRSSPDMSNLTYCVCQDVERISTTFEMPCRDCAGNTTMSCYRLVNEMKNFTEARRACCDQGGHLVYIETGQEREFLQSTFPGAEDYWAGFNGSAWLDGSARTETAIRISGNSNCFAIARSGNSDQPIRLKSESCAERFQFMCELPMVFESNFSNWSVNDYCNCSKTSVTSTEPDHSDLMLTTPTSEILTGTSDTRETDSTVKPALSTDTVDTYATVATTSVDNIDGEPDGVTTPNDERTGTESNKELTTVGEKLSPNQRQTGGPIGVPIGVTLAVIVILAALVAFYFWRKRGKNRGEKSRGSGHLMAGEDEVKSPLPVANPTYSYQENGHVADINLHPVTTSGLPNKDTAFGDDESPDYTPYPNNEADSYATIPSSGYTAYKPQQENGVYTGLTGTKEMDDDPAVYTPIPNNGRKPSGSSESEYVDPEPAMEPRVTRHGASGVGSPLGQASGRKQAKDSGYVDVDAPQSLGGVYMDLDDDVNGQQGRQPARNDEYTYVSVDGHPVTISDSQDEDPEGDYYFKLEKPGPDDSDPGTDSQTDEEAPGGNDYDTFNRAGAQHPRKNAPTDVGTYNLPRPTESNAYDTFNRAGDRQPKANCPTPDEGVYSLPGAPADDVYSTLN</sequence>
<dbReference type="SUPFAM" id="SSF56436">
    <property type="entry name" value="C-type lectin-like"/>
    <property type="match status" value="1"/>
</dbReference>
<keyword evidence="6" id="KW-1185">Reference proteome</keyword>
<feature type="compositionally biased region" description="Acidic residues" evidence="1">
    <location>
        <begin position="558"/>
        <end position="572"/>
    </location>
</feature>
<dbReference type="AlphaFoldDB" id="A0A914A3W1"/>
<dbReference type="CDD" id="cd00037">
    <property type="entry name" value="CLECT"/>
    <property type="match status" value="1"/>
</dbReference>
<evidence type="ECO:0000256" key="3">
    <source>
        <dbReference type="SAM" id="SignalP"/>
    </source>
</evidence>
<feature type="compositionally biased region" description="Basic and acidic residues" evidence="1">
    <location>
        <begin position="264"/>
        <end position="274"/>
    </location>
</feature>
<evidence type="ECO:0000313" key="6">
    <source>
        <dbReference type="Proteomes" id="UP000887568"/>
    </source>
</evidence>
<dbReference type="SMART" id="SM00034">
    <property type="entry name" value="CLECT"/>
    <property type="match status" value="1"/>
</dbReference>
<dbReference type="InterPro" id="IPR016186">
    <property type="entry name" value="C-type_lectin-like/link_sf"/>
</dbReference>
<evidence type="ECO:0000256" key="2">
    <source>
        <dbReference type="SAM" id="Phobius"/>
    </source>
</evidence>
<dbReference type="PROSITE" id="PS50041">
    <property type="entry name" value="C_TYPE_LECTIN_2"/>
    <property type="match status" value="1"/>
</dbReference>
<feature type="region of interest" description="Disordered" evidence="1">
    <location>
        <begin position="371"/>
        <end position="396"/>
    </location>
</feature>
<reference evidence="5" key="1">
    <citation type="submission" date="2022-11" db="UniProtKB">
        <authorList>
            <consortium name="EnsemblMetazoa"/>
        </authorList>
    </citation>
    <scope>IDENTIFICATION</scope>
</reference>
<protein>
    <recommendedName>
        <fullName evidence="4">C-type lectin domain-containing protein</fullName>
    </recommendedName>
</protein>
<keyword evidence="3" id="KW-0732">Signal</keyword>
<dbReference type="Pfam" id="PF00059">
    <property type="entry name" value="Lectin_C"/>
    <property type="match status" value="1"/>
</dbReference>
<evidence type="ECO:0000313" key="5">
    <source>
        <dbReference type="EnsemblMetazoa" id="XP_038058533.1"/>
    </source>
</evidence>
<accession>A0A914A3W1</accession>
<evidence type="ECO:0000259" key="4">
    <source>
        <dbReference type="PROSITE" id="PS50041"/>
    </source>
</evidence>
<feature type="transmembrane region" description="Helical" evidence="2">
    <location>
        <begin position="294"/>
        <end position="317"/>
    </location>
</feature>
<dbReference type="Gene3D" id="3.10.100.10">
    <property type="entry name" value="Mannose-Binding Protein A, subunit A"/>
    <property type="match status" value="1"/>
</dbReference>
<dbReference type="EnsemblMetazoa" id="XM_038202605.1">
    <property type="protein sequence ID" value="XP_038058533.1"/>
    <property type="gene ID" value="LOC119729814"/>
</dbReference>
<dbReference type="GeneID" id="119729814"/>
<organism evidence="5 6">
    <name type="scientific">Patiria miniata</name>
    <name type="common">Bat star</name>
    <name type="synonym">Asterina miniata</name>
    <dbReference type="NCBI Taxonomy" id="46514"/>
    <lineage>
        <taxon>Eukaryota</taxon>
        <taxon>Metazoa</taxon>
        <taxon>Echinodermata</taxon>
        <taxon>Eleutherozoa</taxon>
        <taxon>Asterozoa</taxon>
        <taxon>Asteroidea</taxon>
        <taxon>Valvatacea</taxon>
        <taxon>Valvatida</taxon>
        <taxon>Asterinidae</taxon>
        <taxon>Patiria</taxon>
    </lineage>
</organism>
<feature type="region of interest" description="Disordered" evidence="1">
    <location>
        <begin position="250"/>
        <end position="278"/>
    </location>
</feature>
<dbReference type="InterPro" id="IPR001304">
    <property type="entry name" value="C-type_lectin-like"/>
</dbReference>
<keyword evidence="2" id="KW-0472">Membrane</keyword>
<keyword evidence="2" id="KW-1133">Transmembrane helix</keyword>
<feature type="signal peptide" evidence="3">
    <location>
        <begin position="1"/>
        <end position="24"/>
    </location>
</feature>
<keyword evidence="2" id="KW-0812">Transmembrane</keyword>
<feature type="compositionally biased region" description="Basic and acidic residues" evidence="1">
    <location>
        <begin position="548"/>
        <end position="557"/>
    </location>
</feature>
<feature type="region of interest" description="Disordered" evidence="1">
    <location>
        <begin position="425"/>
        <end position="649"/>
    </location>
</feature>
<dbReference type="RefSeq" id="XP_038058533.1">
    <property type="nucleotide sequence ID" value="XM_038202605.1"/>
</dbReference>